<keyword evidence="5" id="KW-0150">Chloroplast</keyword>
<keyword evidence="2" id="KW-0804">Transcription</keyword>
<protein>
    <submittedName>
        <fullName evidence="5">RNA polymerase alpha subunit</fullName>
    </submittedName>
</protein>
<evidence type="ECO:0000256" key="1">
    <source>
        <dbReference type="ARBA" id="ARBA00022478"/>
    </source>
</evidence>
<name>A0A482CH86_9TRAC</name>
<dbReference type="GO" id="GO:0003899">
    <property type="term" value="F:DNA-directed RNA polymerase activity"/>
    <property type="evidence" value="ECO:0007669"/>
    <property type="project" value="InterPro"/>
</dbReference>
<dbReference type="InterPro" id="IPR011262">
    <property type="entry name" value="DNA-dir_RNA_pol_insert"/>
</dbReference>
<dbReference type="GO" id="GO:0000428">
    <property type="term" value="C:DNA-directed RNA polymerase complex"/>
    <property type="evidence" value="ECO:0007669"/>
    <property type="project" value="UniProtKB-KW"/>
</dbReference>
<evidence type="ECO:0000256" key="3">
    <source>
        <dbReference type="SAM" id="MobiDB-lite"/>
    </source>
</evidence>
<feature type="region of interest" description="Disordered" evidence="3">
    <location>
        <begin position="194"/>
        <end position="228"/>
    </location>
</feature>
<gene>
    <name evidence="5" type="primary">rpoA</name>
</gene>
<dbReference type="InterPro" id="IPR036603">
    <property type="entry name" value="RBP11-like"/>
</dbReference>
<geneLocation type="chloroplast" evidence="5"/>
<reference evidence="5" key="1">
    <citation type="journal article" date="2019" name="J. ISSAAS">
        <title>The Unique Evolutionary Trajectory 1 and Dynamic Conformations of DR and IR/DR-coexisting Plastomes of the Early Vascular Plant Selaginellaceae (Lycophyte).</title>
        <authorList>
            <person name="Zhang H.-R."/>
            <person name="Xiang Q.-P."/>
            <person name="Zhang X.-C."/>
        </authorList>
    </citation>
    <scope>NUCLEOTIDE SEQUENCE</scope>
</reference>
<evidence type="ECO:0000259" key="4">
    <source>
        <dbReference type="Pfam" id="PF01000"/>
    </source>
</evidence>
<keyword evidence="1" id="KW-0240">DNA-directed RNA polymerase</keyword>
<dbReference type="RefSeq" id="YP_009589613.1">
    <property type="nucleotide sequence ID" value="NC_041643.1"/>
</dbReference>
<proteinExistence type="predicted"/>
<dbReference type="GO" id="GO:0006351">
    <property type="term" value="P:DNA-templated transcription"/>
    <property type="evidence" value="ECO:0007669"/>
    <property type="project" value="InterPro"/>
</dbReference>
<dbReference type="CDD" id="cd06928">
    <property type="entry name" value="RNAP_alpha_NTD"/>
    <property type="match status" value="1"/>
</dbReference>
<keyword evidence="5" id="KW-0934">Plastid</keyword>
<dbReference type="InterPro" id="IPR036643">
    <property type="entry name" value="RNApol_insert_sf"/>
</dbReference>
<dbReference type="GO" id="GO:0046983">
    <property type="term" value="F:protein dimerization activity"/>
    <property type="evidence" value="ECO:0007669"/>
    <property type="project" value="InterPro"/>
</dbReference>
<dbReference type="Gene3D" id="3.30.1360.10">
    <property type="entry name" value="RNA polymerase, RBP11-like subunit"/>
    <property type="match status" value="1"/>
</dbReference>
<organism evidence="5">
    <name type="scientific">Selaginella pennata</name>
    <dbReference type="NCBI Taxonomy" id="1715390"/>
    <lineage>
        <taxon>Eukaryota</taxon>
        <taxon>Viridiplantae</taxon>
        <taxon>Streptophyta</taxon>
        <taxon>Embryophyta</taxon>
        <taxon>Tracheophyta</taxon>
        <taxon>Lycopodiopsida</taxon>
        <taxon>Selaginellales</taxon>
        <taxon>Selaginellaceae</taxon>
        <taxon>Selaginella</taxon>
    </lineage>
</organism>
<dbReference type="AlphaFoldDB" id="A0A482CH86"/>
<sequence>MDETQLPVGPAYRRCIEPTKVDNERPCHSRSIIPPPRIGQAGTLGIAMRRAPPGESEGACTTPAGSPERINHEYPAIAGVRESVHETSMNLKEIALAAAHPSAAQEAHIPIVGPGKVAARDTVPPPSIGIIYPAQHAATVTRKIRSSIGSRVEGGCGYRRRNMVEYQKGSPPPDAVSMPIRNANYSIHRLESHGGGIMKEMPPPEARTDGSPTPGEATDEASRDSANLFFSPFQRSTVVSTQVPMEEESMHERIQ</sequence>
<accession>A0A482CH86</accession>
<dbReference type="Gene3D" id="2.170.120.12">
    <property type="entry name" value="DNA-directed RNA polymerase, insert domain"/>
    <property type="match status" value="1"/>
</dbReference>
<evidence type="ECO:0000256" key="2">
    <source>
        <dbReference type="ARBA" id="ARBA00023163"/>
    </source>
</evidence>
<evidence type="ECO:0000313" key="5">
    <source>
        <dbReference type="EMBL" id="QBL76196.1"/>
    </source>
</evidence>
<dbReference type="Pfam" id="PF01000">
    <property type="entry name" value="RNA_pol_A_bac"/>
    <property type="match status" value="1"/>
</dbReference>
<dbReference type="SUPFAM" id="SSF56553">
    <property type="entry name" value="Insert subdomain of RNA polymerase alpha subunit"/>
    <property type="match status" value="1"/>
</dbReference>
<feature type="domain" description="DNA-directed RNA polymerase insert" evidence="4">
    <location>
        <begin position="70"/>
        <end position="162"/>
    </location>
</feature>
<dbReference type="EMBL" id="MH598534">
    <property type="protein sequence ID" value="QBL76196.1"/>
    <property type="molecule type" value="Genomic_DNA"/>
</dbReference>
<dbReference type="GeneID" id="39721446"/>